<feature type="transmembrane region" description="Helical" evidence="3">
    <location>
        <begin position="47"/>
        <end position="73"/>
    </location>
</feature>
<dbReference type="RefSeq" id="XP_031006765.1">
    <property type="nucleotide sequence ID" value="XM_031148483.1"/>
</dbReference>
<dbReference type="GeneID" id="41983712"/>
<reference evidence="4 5" key="1">
    <citation type="submission" date="2018-05" db="EMBL/GenBank/DDBJ databases">
        <title>Genome sequencing and assembly of the regulated plant pathogen Lachnellula willkommii and related sister species for the development of diagnostic species identification markers.</title>
        <authorList>
            <person name="Giroux E."/>
            <person name="Bilodeau G."/>
        </authorList>
    </citation>
    <scope>NUCLEOTIDE SEQUENCE [LARGE SCALE GENOMIC DNA]</scope>
    <source>
        <strain evidence="4 5">CBS 185.66</strain>
    </source>
</reference>
<organism evidence="4 5">
    <name type="scientific">Lachnellula hyalina</name>
    <dbReference type="NCBI Taxonomy" id="1316788"/>
    <lineage>
        <taxon>Eukaryota</taxon>
        <taxon>Fungi</taxon>
        <taxon>Dikarya</taxon>
        <taxon>Ascomycota</taxon>
        <taxon>Pezizomycotina</taxon>
        <taxon>Leotiomycetes</taxon>
        <taxon>Helotiales</taxon>
        <taxon>Lachnaceae</taxon>
        <taxon>Lachnellula</taxon>
    </lineage>
</organism>
<keyword evidence="3" id="KW-0812">Transmembrane</keyword>
<dbReference type="PANTHER" id="PTHR33365:SF4">
    <property type="entry name" value="CYCLOCHLOROTINE BIOSYNTHESIS PROTEIN O"/>
    <property type="match status" value="1"/>
</dbReference>
<evidence type="ECO:0000256" key="1">
    <source>
        <dbReference type="ARBA" id="ARBA00004685"/>
    </source>
</evidence>
<dbReference type="EMBL" id="QGMH01000039">
    <property type="protein sequence ID" value="TVY27977.1"/>
    <property type="molecule type" value="Genomic_DNA"/>
</dbReference>
<sequence>MLPHSEPRLSTTVEKHPLLGDEEDEEIESIYQKDNLKLSKKLPARRVLWTHVVISLVTLFLGFTIGFALSYYMKPDAHQLQTSTYSPAQSVISYSQQRIHPQGPETYWGTPTVEQTKSWERLLEPVMMRASYEEMALAGEDPDNSIELLDGGYLASLGVYHDLHCLRRVRFFLYADHFYPDMTEKQRVNEQRHVEHCLEALRVSTMCTGSTGLWSFEWQPNVTKAHAKTDAQRSCVDWDALDNWTRERAVGFNPPLKPRPQGL</sequence>
<evidence type="ECO:0000313" key="4">
    <source>
        <dbReference type="EMBL" id="TVY27977.1"/>
    </source>
</evidence>
<keyword evidence="3" id="KW-1133">Transmembrane helix</keyword>
<keyword evidence="3" id="KW-0472">Membrane</keyword>
<comment type="pathway">
    <text evidence="1">Mycotoxin biosynthesis.</text>
</comment>
<keyword evidence="5" id="KW-1185">Reference proteome</keyword>
<protein>
    <recommendedName>
        <fullName evidence="6">Cyclochlorotine biosynthesis protein O</fullName>
    </recommendedName>
</protein>
<comment type="similarity">
    <text evidence="2">Belongs to the ustYa family.</text>
</comment>
<dbReference type="AlphaFoldDB" id="A0A8H8R3P4"/>
<gene>
    <name evidence="4" type="ORF">LHYA1_G003514</name>
</gene>
<dbReference type="GO" id="GO:0043386">
    <property type="term" value="P:mycotoxin biosynthetic process"/>
    <property type="evidence" value="ECO:0007669"/>
    <property type="project" value="InterPro"/>
</dbReference>
<dbReference type="Pfam" id="PF11807">
    <property type="entry name" value="UstYa"/>
    <property type="match status" value="1"/>
</dbReference>
<dbReference type="PANTHER" id="PTHR33365">
    <property type="entry name" value="YALI0B05434P"/>
    <property type="match status" value="1"/>
</dbReference>
<accession>A0A8H8R3P4</accession>
<proteinExistence type="inferred from homology"/>
<evidence type="ECO:0008006" key="6">
    <source>
        <dbReference type="Google" id="ProtNLM"/>
    </source>
</evidence>
<dbReference type="InterPro" id="IPR021765">
    <property type="entry name" value="UstYa-like"/>
</dbReference>
<evidence type="ECO:0000256" key="2">
    <source>
        <dbReference type="ARBA" id="ARBA00035112"/>
    </source>
</evidence>
<dbReference type="OrthoDB" id="3687641at2759"/>
<comment type="caution">
    <text evidence="4">The sequence shown here is derived from an EMBL/GenBank/DDBJ whole genome shotgun (WGS) entry which is preliminary data.</text>
</comment>
<evidence type="ECO:0000313" key="5">
    <source>
        <dbReference type="Proteomes" id="UP000431533"/>
    </source>
</evidence>
<name>A0A8H8R3P4_9HELO</name>
<dbReference type="Proteomes" id="UP000431533">
    <property type="component" value="Unassembled WGS sequence"/>
</dbReference>
<evidence type="ECO:0000256" key="3">
    <source>
        <dbReference type="SAM" id="Phobius"/>
    </source>
</evidence>